<comment type="caution">
    <text evidence="2">The sequence shown here is derived from an EMBL/GenBank/DDBJ whole genome shotgun (WGS) entry which is preliminary data.</text>
</comment>
<gene>
    <name evidence="2" type="ORF">PHYPSEUDO_006560</name>
</gene>
<dbReference type="EMBL" id="JAGDFM010000266">
    <property type="protein sequence ID" value="KAG7381006.1"/>
    <property type="molecule type" value="Genomic_DNA"/>
</dbReference>
<dbReference type="AlphaFoldDB" id="A0A8T1VJ64"/>
<evidence type="ECO:0000313" key="2">
    <source>
        <dbReference type="EMBL" id="KAG7381006.1"/>
    </source>
</evidence>
<organism evidence="2 3">
    <name type="scientific">Phytophthora pseudosyringae</name>
    <dbReference type="NCBI Taxonomy" id="221518"/>
    <lineage>
        <taxon>Eukaryota</taxon>
        <taxon>Sar</taxon>
        <taxon>Stramenopiles</taxon>
        <taxon>Oomycota</taxon>
        <taxon>Peronosporomycetes</taxon>
        <taxon>Peronosporales</taxon>
        <taxon>Peronosporaceae</taxon>
        <taxon>Phytophthora</taxon>
    </lineage>
</organism>
<sequence>MLIELYGMSDSMETEEIVTVTMQVDVSDMDGAGDFAEGSERIRLLQTIAAVPTSQQATAVGVVVAMSAAEAREATPAASAASQMTTEDREDGTGSANVRNVVRGRNVMDGRLITDVSDTALG</sequence>
<reference evidence="2" key="1">
    <citation type="submission" date="2021-02" db="EMBL/GenBank/DDBJ databases">
        <authorList>
            <person name="Palmer J.M."/>
        </authorList>
    </citation>
    <scope>NUCLEOTIDE SEQUENCE</scope>
    <source>
        <strain evidence="2">SCRP734</strain>
    </source>
</reference>
<accession>A0A8T1VJ64</accession>
<protein>
    <submittedName>
        <fullName evidence="2">Uncharacterized protein</fullName>
    </submittedName>
</protein>
<proteinExistence type="predicted"/>
<name>A0A8T1VJ64_9STRA</name>
<feature type="region of interest" description="Disordered" evidence="1">
    <location>
        <begin position="74"/>
        <end position="101"/>
    </location>
</feature>
<evidence type="ECO:0000256" key="1">
    <source>
        <dbReference type="SAM" id="MobiDB-lite"/>
    </source>
</evidence>
<evidence type="ECO:0000313" key="3">
    <source>
        <dbReference type="Proteomes" id="UP000694044"/>
    </source>
</evidence>
<dbReference type="Proteomes" id="UP000694044">
    <property type="component" value="Unassembled WGS sequence"/>
</dbReference>
<keyword evidence="3" id="KW-1185">Reference proteome</keyword>